<evidence type="ECO:0000256" key="1">
    <source>
        <dbReference type="ARBA" id="ARBA00006484"/>
    </source>
</evidence>
<dbReference type="Proteomes" id="UP000466517">
    <property type="component" value="Plasmid pJCM13574"/>
</dbReference>
<evidence type="ECO:0000313" key="3">
    <source>
        <dbReference type="EMBL" id="BBZ31278.1"/>
    </source>
</evidence>
<dbReference type="InterPro" id="IPR002347">
    <property type="entry name" value="SDR_fam"/>
</dbReference>
<dbReference type="RefSeq" id="WP_163744793.1">
    <property type="nucleotide sequence ID" value="NZ_AP022611.1"/>
</dbReference>
<dbReference type="CDD" id="cd05233">
    <property type="entry name" value="SDR_c"/>
    <property type="match status" value="1"/>
</dbReference>
<keyword evidence="3" id="KW-0614">Plasmid</keyword>
<accession>A0A7I7XPW7</accession>
<keyword evidence="2" id="KW-0560">Oxidoreductase</keyword>
<dbReference type="PANTHER" id="PTHR43669">
    <property type="entry name" value="5-KETO-D-GLUCONATE 5-REDUCTASE"/>
    <property type="match status" value="1"/>
</dbReference>
<protein>
    <submittedName>
        <fullName evidence="3">Short-chain dehydrogenase</fullName>
    </submittedName>
</protein>
<reference evidence="3 4" key="1">
    <citation type="journal article" date="2019" name="Emerg. Microbes Infect.">
        <title>Comprehensive subspecies identification of 175 nontuberculous mycobacteria species based on 7547 genomic profiles.</title>
        <authorList>
            <person name="Matsumoto Y."/>
            <person name="Kinjo T."/>
            <person name="Motooka D."/>
            <person name="Nabeya D."/>
            <person name="Jung N."/>
            <person name="Uechi K."/>
            <person name="Horii T."/>
            <person name="Iida T."/>
            <person name="Fujita J."/>
            <person name="Nakamura S."/>
        </authorList>
    </citation>
    <scope>NUCLEOTIDE SEQUENCE [LARGE SCALE GENOMIC DNA]</scope>
    <source>
        <strain evidence="3 4">JCM 13574</strain>
        <plasmid evidence="4">pjcm13574 dna</plasmid>
    </source>
</reference>
<dbReference type="PANTHER" id="PTHR43669:SF8">
    <property type="entry name" value="SHORT-CHAIN TYPE DEHYDROGENASE_REDUCTASE-RELATED"/>
    <property type="match status" value="1"/>
</dbReference>
<dbReference type="SUPFAM" id="SSF51735">
    <property type="entry name" value="NAD(P)-binding Rossmann-fold domains"/>
    <property type="match status" value="1"/>
</dbReference>
<keyword evidence="4" id="KW-1185">Reference proteome</keyword>
<dbReference type="Gene3D" id="3.40.50.720">
    <property type="entry name" value="NAD(P)-binding Rossmann-like Domain"/>
    <property type="match status" value="1"/>
</dbReference>
<evidence type="ECO:0000313" key="4">
    <source>
        <dbReference type="Proteomes" id="UP000466517"/>
    </source>
</evidence>
<evidence type="ECO:0000256" key="2">
    <source>
        <dbReference type="ARBA" id="ARBA00023002"/>
    </source>
</evidence>
<proteinExistence type="inferred from homology"/>
<dbReference type="KEGG" id="mmag:MMAD_55730"/>
<sequence length="255" mass="26552">MTDGILSGRVLFLAGAGPQIGAATAHIAAREGARVALAARRVEVAEHIAAAVRKGGGDAVALRCDVTRDEDVDAALDATRSEFGAIDTVFFNAAYYDNRQASLDVDEDAWDTSMDVNLNAAVRVARRTVPQMIERGGGSLVFTSSAASIVAGDTRFGYQVSKAGLNAVTRFVAGKYGRQGIRANAVLPFVLEGPVGAAAASLNCLGRSPTAEEIGEAVVFLLSDRASVITGQLIHLDGGLFVRAPWPTPASKPRA</sequence>
<dbReference type="EMBL" id="AP022611">
    <property type="protein sequence ID" value="BBZ31278.1"/>
    <property type="molecule type" value="Genomic_DNA"/>
</dbReference>
<comment type="similarity">
    <text evidence="1">Belongs to the short-chain dehydrogenases/reductases (SDR) family.</text>
</comment>
<geneLocation type="plasmid" evidence="4">
    <name>pjcm13574 dna</name>
</geneLocation>
<dbReference type="InterPro" id="IPR036291">
    <property type="entry name" value="NAD(P)-bd_dom_sf"/>
</dbReference>
<name>A0A7I7XPW7_9MYCO</name>
<dbReference type="FunFam" id="3.40.50.720:FF:000084">
    <property type="entry name" value="Short-chain dehydrogenase reductase"/>
    <property type="match status" value="1"/>
</dbReference>
<organism evidence="3 4">
    <name type="scientific">Mycolicibacterium madagascariense</name>
    <dbReference type="NCBI Taxonomy" id="212765"/>
    <lineage>
        <taxon>Bacteria</taxon>
        <taxon>Bacillati</taxon>
        <taxon>Actinomycetota</taxon>
        <taxon>Actinomycetes</taxon>
        <taxon>Mycobacteriales</taxon>
        <taxon>Mycobacteriaceae</taxon>
        <taxon>Mycolicibacterium</taxon>
    </lineage>
</organism>
<dbReference type="PRINTS" id="PR00081">
    <property type="entry name" value="GDHRDH"/>
</dbReference>
<dbReference type="GO" id="GO:0016491">
    <property type="term" value="F:oxidoreductase activity"/>
    <property type="evidence" value="ECO:0007669"/>
    <property type="project" value="UniProtKB-KW"/>
</dbReference>
<dbReference type="AlphaFoldDB" id="A0A7I7XPW7"/>
<gene>
    <name evidence="3" type="ORF">MMAD_55730</name>
</gene>
<dbReference type="Pfam" id="PF13561">
    <property type="entry name" value="adh_short_C2"/>
    <property type="match status" value="1"/>
</dbReference>